<organism evidence="3 4">
    <name type="scientific">Halalkalibacter oceani</name>
    <dbReference type="NCBI Taxonomy" id="1653776"/>
    <lineage>
        <taxon>Bacteria</taxon>
        <taxon>Bacillati</taxon>
        <taxon>Bacillota</taxon>
        <taxon>Bacilli</taxon>
        <taxon>Bacillales</taxon>
        <taxon>Bacillaceae</taxon>
        <taxon>Halalkalibacter</taxon>
    </lineage>
</organism>
<dbReference type="EMBL" id="JAMBOL010000004">
    <property type="protein sequence ID" value="MCM3713878.1"/>
    <property type="molecule type" value="Genomic_DNA"/>
</dbReference>
<protein>
    <submittedName>
        <fullName evidence="3">Uncharacterized protein</fullName>
    </submittedName>
</protein>
<evidence type="ECO:0000256" key="2">
    <source>
        <dbReference type="SAM" id="Phobius"/>
    </source>
</evidence>
<reference evidence="3" key="1">
    <citation type="submission" date="2022-05" db="EMBL/GenBank/DDBJ databases">
        <title>Comparative Genomics of Spacecraft Associated Microbes.</title>
        <authorList>
            <person name="Tran M.T."/>
            <person name="Wright A."/>
            <person name="Seuylemezian A."/>
            <person name="Eisen J."/>
            <person name="Coil D."/>
        </authorList>
    </citation>
    <scope>NUCLEOTIDE SEQUENCE</scope>
    <source>
        <strain evidence="3">214.1.1</strain>
    </source>
</reference>
<feature type="transmembrane region" description="Helical" evidence="2">
    <location>
        <begin position="12"/>
        <end position="30"/>
    </location>
</feature>
<name>A0A9X2DRL0_9BACI</name>
<gene>
    <name evidence="3" type="ORF">M3202_07255</name>
</gene>
<feature type="region of interest" description="Disordered" evidence="1">
    <location>
        <begin position="31"/>
        <end position="52"/>
    </location>
</feature>
<sequence>MAEKKPLWKKWWIWLIVVSFIILNILITNGQESGDSHEDEPPRLTDSPISTH</sequence>
<evidence type="ECO:0000313" key="4">
    <source>
        <dbReference type="Proteomes" id="UP001139179"/>
    </source>
</evidence>
<comment type="caution">
    <text evidence="3">The sequence shown here is derived from an EMBL/GenBank/DDBJ whole genome shotgun (WGS) entry which is preliminary data.</text>
</comment>
<dbReference type="AlphaFoldDB" id="A0A9X2DRL0"/>
<dbReference type="Proteomes" id="UP001139179">
    <property type="component" value="Unassembled WGS sequence"/>
</dbReference>
<keyword evidence="2" id="KW-0812">Transmembrane</keyword>
<keyword evidence="2" id="KW-0472">Membrane</keyword>
<keyword evidence="2" id="KW-1133">Transmembrane helix</keyword>
<evidence type="ECO:0000313" key="3">
    <source>
        <dbReference type="EMBL" id="MCM3713878.1"/>
    </source>
</evidence>
<feature type="compositionally biased region" description="Basic and acidic residues" evidence="1">
    <location>
        <begin position="34"/>
        <end position="43"/>
    </location>
</feature>
<evidence type="ECO:0000256" key="1">
    <source>
        <dbReference type="SAM" id="MobiDB-lite"/>
    </source>
</evidence>
<proteinExistence type="predicted"/>
<keyword evidence="4" id="KW-1185">Reference proteome</keyword>
<dbReference type="RefSeq" id="WP_251222682.1">
    <property type="nucleotide sequence ID" value="NZ_JAMBOL010000004.1"/>
</dbReference>
<accession>A0A9X2DRL0</accession>